<feature type="compositionally biased region" description="Low complexity" evidence="1">
    <location>
        <begin position="131"/>
        <end position="149"/>
    </location>
</feature>
<dbReference type="SUPFAM" id="SSF160443">
    <property type="entry name" value="SMR domain-like"/>
    <property type="match status" value="1"/>
</dbReference>
<dbReference type="Proteomes" id="UP000799640">
    <property type="component" value="Unassembled WGS sequence"/>
</dbReference>
<dbReference type="GO" id="GO:0004519">
    <property type="term" value="F:endonuclease activity"/>
    <property type="evidence" value="ECO:0007669"/>
    <property type="project" value="TreeGrafter"/>
</dbReference>
<feature type="domain" description="Smr" evidence="2">
    <location>
        <begin position="365"/>
        <end position="450"/>
    </location>
</feature>
<dbReference type="OrthoDB" id="443981at2759"/>
<dbReference type="Pfam" id="PF26286">
    <property type="entry name" value="UBA_10"/>
    <property type="match status" value="1"/>
</dbReference>
<dbReference type="AlphaFoldDB" id="A0A6G1HT10"/>
<dbReference type="Gene3D" id="3.30.1370.110">
    <property type="match status" value="1"/>
</dbReference>
<keyword evidence="4" id="KW-1185">Reference proteome</keyword>
<feature type="region of interest" description="Disordered" evidence="1">
    <location>
        <begin position="70"/>
        <end position="98"/>
    </location>
</feature>
<feature type="compositionally biased region" description="Polar residues" evidence="1">
    <location>
        <begin position="76"/>
        <end position="93"/>
    </location>
</feature>
<dbReference type="EMBL" id="ML996699">
    <property type="protein sequence ID" value="KAF2398875.1"/>
    <property type="molecule type" value="Genomic_DNA"/>
</dbReference>
<feature type="region of interest" description="Disordered" evidence="1">
    <location>
        <begin position="115"/>
        <end position="149"/>
    </location>
</feature>
<dbReference type="InterPro" id="IPR052772">
    <property type="entry name" value="Endo/PolyKinase_Domain-Protein"/>
</dbReference>
<dbReference type="PANTHER" id="PTHR46535">
    <property type="entry name" value="NEDD4-BINDING PROTEIN 2"/>
    <property type="match status" value="1"/>
</dbReference>
<dbReference type="PROSITE" id="PS50828">
    <property type="entry name" value="SMR"/>
    <property type="match status" value="1"/>
</dbReference>
<accession>A0A6G1HT10</accession>
<feature type="compositionally biased region" description="Basic residues" evidence="1">
    <location>
        <begin position="121"/>
        <end position="130"/>
    </location>
</feature>
<name>A0A6G1HT10_9PEZI</name>
<gene>
    <name evidence="3" type="ORF">EJ06DRAFT_583486</name>
</gene>
<protein>
    <recommendedName>
        <fullName evidence="2">Smr domain-containing protein</fullName>
    </recommendedName>
</protein>
<evidence type="ECO:0000256" key="1">
    <source>
        <dbReference type="SAM" id="MobiDB-lite"/>
    </source>
</evidence>
<proteinExistence type="predicted"/>
<dbReference type="InterPro" id="IPR002625">
    <property type="entry name" value="Smr_dom"/>
</dbReference>
<dbReference type="InterPro" id="IPR036063">
    <property type="entry name" value="Smr_dom_sf"/>
</dbReference>
<sequence>MPVSSQKSRCMVDHDALAQQFEAEFPFVDGSLIRSTLSDYEGLSKQEQVRLVRETLSIFQDAAMCQDTAGFDPTGLGSSTQTGSRSTPSSTSYAGDDAYTGPLAAHKGVDGFAEGIVSPRGKGKKKHNRRSTLQTRDSSSSDLTSTTQLGNVWQRSGEDIHFIASRTAFPAKSIASLYEQCGRSRSKTIAHLVGEFVAVQVEDLDDDTVICLAIELTEDNPALQFPEAIALVNLTKDQDGARQLGRDLASEDLDSIIYADGPIVPEYEAIKLSHPSRSPSPSPSAPRLAPSQLAPGQDSKSIRALRDEAFNKSRLYARRSKSDHYMAHATSYYSNQAREYNAAIKKAELAERERFAAAQTSKTELDLHDFNVSEATRLARERVEAWWEGLGERRLGGMSRGNYSPYKIIVGLGNHSTGGRAKVGPAVERELRKGWKVEREQGVIWVFGKK</sequence>
<evidence type="ECO:0000313" key="3">
    <source>
        <dbReference type="EMBL" id="KAF2398875.1"/>
    </source>
</evidence>
<organism evidence="3 4">
    <name type="scientific">Trichodelitschia bisporula</name>
    <dbReference type="NCBI Taxonomy" id="703511"/>
    <lineage>
        <taxon>Eukaryota</taxon>
        <taxon>Fungi</taxon>
        <taxon>Dikarya</taxon>
        <taxon>Ascomycota</taxon>
        <taxon>Pezizomycotina</taxon>
        <taxon>Dothideomycetes</taxon>
        <taxon>Dothideomycetes incertae sedis</taxon>
        <taxon>Phaeotrichales</taxon>
        <taxon>Phaeotrichaceae</taxon>
        <taxon>Trichodelitschia</taxon>
    </lineage>
</organism>
<dbReference type="SMART" id="SM00463">
    <property type="entry name" value="SMR"/>
    <property type="match status" value="1"/>
</dbReference>
<dbReference type="GO" id="GO:0005634">
    <property type="term" value="C:nucleus"/>
    <property type="evidence" value="ECO:0007669"/>
    <property type="project" value="TreeGrafter"/>
</dbReference>
<dbReference type="InterPro" id="IPR058864">
    <property type="entry name" value="UBA_10"/>
</dbReference>
<evidence type="ECO:0000313" key="4">
    <source>
        <dbReference type="Proteomes" id="UP000799640"/>
    </source>
</evidence>
<evidence type="ECO:0000259" key="2">
    <source>
        <dbReference type="PROSITE" id="PS50828"/>
    </source>
</evidence>
<dbReference type="PANTHER" id="PTHR46535:SF1">
    <property type="entry name" value="NEDD4-BINDING PROTEIN 2"/>
    <property type="match status" value="1"/>
</dbReference>
<reference evidence="3" key="1">
    <citation type="journal article" date="2020" name="Stud. Mycol.">
        <title>101 Dothideomycetes genomes: a test case for predicting lifestyles and emergence of pathogens.</title>
        <authorList>
            <person name="Haridas S."/>
            <person name="Albert R."/>
            <person name="Binder M."/>
            <person name="Bloem J."/>
            <person name="Labutti K."/>
            <person name="Salamov A."/>
            <person name="Andreopoulos B."/>
            <person name="Baker S."/>
            <person name="Barry K."/>
            <person name="Bills G."/>
            <person name="Bluhm B."/>
            <person name="Cannon C."/>
            <person name="Castanera R."/>
            <person name="Culley D."/>
            <person name="Daum C."/>
            <person name="Ezra D."/>
            <person name="Gonzalez J."/>
            <person name="Henrissat B."/>
            <person name="Kuo A."/>
            <person name="Liang C."/>
            <person name="Lipzen A."/>
            <person name="Lutzoni F."/>
            <person name="Magnuson J."/>
            <person name="Mondo S."/>
            <person name="Nolan M."/>
            <person name="Ohm R."/>
            <person name="Pangilinan J."/>
            <person name="Park H.-J."/>
            <person name="Ramirez L."/>
            <person name="Alfaro M."/>
            <person name="Sun H."/>
            <person name="Tritt A."/>
            <person name="Yoshinaga Y."/>
            <person name="Zwiers L.-H."/>
            <person name="Turgeon B."/>
            <person name="Goodwin S."/>
            <person name="Spatafora J."/>
            <person name="Crous P."/>
            <person name="Grigoriev I."/>
        </authorList>
    </citation>
    <scope>NUCLEOTIDE SEQUENCE</scope>
    <source>
        <strain evidence="3">CBS 262.69</strain>
    </source>
</reference>
<feature type="compositionally biased region" description="Low complexity" evidence="1">
    <location>
        <begin position="285"/>
        <end position="295"/>
    </location>
</feature>
<feature type="region of interest" description="Disordered" evidence="1">
    <location>
        <begin position="273"/>
        <end position="302"/>
    </location>
</feature>